<organism evidence="2 3">
    <name type="scientific">Idiomarina loihiensis (strain ATCC BAA-735 / DSM 15497 / L2-TR)</name>
    <dbReference type="NCBI Taxonomy" id="283942"/>
    <lineage>
        <taxon>Bacteria</taxon>
        <taxon>Pseudomonadati</taxon>
        <taxon>Pseudomonadota</taxon>
        <taxon>Gammaproteobacteria</taxon>
        <taxon>Alteromonadales</taxon>
        <taxon>Idiomarinaceae</taxon>
        <taxon>Idiomarina</taxon>
    </lineage>
</organism>
<gene>
    <name evidence="2" type="primary">mshO</name>
    <name evidence="2" type="ordered locus">IL0377</name>
</gene>
<keyword evidence="1" id="KW-0472">Membrane</keyword>
<name>Q5QWD5_IDILO</name>
<dbReference type="InterPro" id="IPR012902">
    <property type="entry name" value="N_methyl_site"/>
</dbReference>
<dbReference type="OrthoDB" id="9788802at2"/>
<evidence type="ECO:0000256" key="1">
    <source>
        <dbReference type="SAM" id="Phobius"/>
    </source>
</evidence>
<keyword evidence="1" id="KW-1133">Transmembrane helix</keyword>
<accession>Q5QWD5</accession>
<sequence>MRNMRGFTLIELIIVIIILAIVAGFSFQFVGIGARMFTTGAERLQTIEKSRFAAERVTRELRNAVPNSIRIRSSDGTQCLEFSPVRTVGTYYDAPIRPQRSDQMTLVTLSSLSTPWVAEPTDRIFIYATRANFIYASNAQRYAVLAESYDSASASASTPATHILPLVADSRFAQSSPRERAYIGKQPVSFCLQNDGLYRVENYGWNQSQTVPPVTLSQSQLLAERLNMDNSSFLLEPGASQRNNVINIQLEFVSRSNESIYYNQKVHIPNAP</sequence>
<dbReference type="HOGENOM" id="CLU_080973_1_0_6"/>
<dbReference type="GeneID" id="41335529"/>
<dbReference type="eggNOG" id="COG2165">
    <property type="taxonomic scope" value="Bacteria"/>
</dbReference>
<evidence type="ECO:0000313" key="3">
    <source>
        <dbReference type="Proteomes" id="UP000001171"/>
    </source>
</evidence>
<dbReference type="NCBIfam" id="TIGR02532">
    <property type="entry name" value="IV_pilin_GFxxxE"/>
    <property type="match status" value="1"/>
</dbReference>
<keyword evidence="1" id="KW-0812">Transmembrane</keyword>
<dbReference type="Proteomes" id="UP000001171">
    <property type="component" value="Chromosome"/>
</dbReference>
<keyword evidence="3" id="KW-1185">Reference proteome</keyword>
<dbReference type="EMBL" id="AE017340">
    <property type="protein sequence ID" value="AAV81220.1"/>
    <property type="molecule type" value="Genomic_DNA"/>
</dbReference>
<reference evidence="2 3" key="1">
    <citation type="journal article" date="2004" name="Proc. Natl. Acad. Sci. U.S.A.">
        <title>Genome sequence of the deep-sea gamma-proteobacterium Idiomarina loihiensis reveals amino acid fermentation as a source of carbon and energy.</title>
        <authorList>
            <person name="Hou S."/>
            <person name="Saw J.H."/>
            <person name="Lee K.S."/>
            <person name="Freitas T.A."/>
            <person name="Belisle C."/>
            <person name="Kawarabayasi Y."/>
            <person name="Donachie S.P."/>
            <person name="Pikina A."/>
            <person name="Galperin M.Y."/>
            <person name="Koonin E.V."/>
            <person name="Makarova K.S."/>
            <person name="Omelchenko M.V."/>
            <person name="Sorokin A."/>
            <person name="Wolf Y.I."/>
            <person name="Li Q.X."/>
            <person name="Keum Y.S."/>
            <person name="Campbell S."/>
            <person name="Denery J."/>
            <person name="Aizawa S."/>
            <person name="Shibata S."/>
            <person name="Malahoff A."/>
            <person name="Alam M."/>
        </authorList>
    </citation>
    <scope>NUCLEOTIDE SEQUENCE [LARGE SCALE GENOMIC DNA]</scope>
    <source>
        <strain evidence="3">ATCC BAA-735 / DSM 15497 / L2-TR</strain>
    </source>
</reference>
<feature type="transmembrane region" description="Helical" evidence="1">
    <location>
        <begin position="12"/>
        <end position="37"/>
    </location>
</feature>
<dbReference type="RefSeq" id="WP_011233638.1">
    <property type="nucleotide sequence ID" value="NC_006512.1"/>
</dbReference>
<evidence type="ECO:0000313" key="2">
    <source>
        <dbReference type="EMBL" id="AAV81220.1"/>
    </source>
</evidence>
<dbReference type="AlphaFoldDB" id="Q5QWD5"/>
<protein>
    <submittedName>
        <fullName evidence="2">Tfp-like pilus assembly protein</fullName>
    </submittedName>
</protein>
<dbReference type="Pfam" id="PF07963">
    <property type="entry name" value="N_methyl"/>
    <property type="match status" value="1"/>
</dbReference>
<dbReference type="STRING" id="283942.IL0377"/>
<proteinExistence type="predicted"/>
<dbReference type="KEGG" id="ilo:IL0377"/>